<dbReference type="Pfam" id="PF07433">
    <property type="entry name" value="DUF1513"/>
    <property type="match status" value="1"/>
</dbReference>
<dbReference type="PROSITE" id="PS51318">
    <property type="entry name" value="TAT"/>
    <property type="match status" value="1"/>
</dbReference>
<dbReference type="InterPro" id="IPR008311">
    <property type="entry name" value="UCP028101"/>
</dbReference>
<gene>
    <name evidence="2" type="ORF">E6C48_04055</name>
</gene>
<feature type="signal peptide" evidence="1">
    <location>
        <begin position="1"/>
        <end position="29"/>
    </location>
</feature>
<dbReference type="RefSeq" id="WP_136354300.1">
    <property type="nucleotide sequence ID" value="NZ_SSNY01000002.1"/>
</dbReference>
<feature type="chain" id="PRO_5045974541" evidence="1">
    <location>
        <begin position="30"/>
        <end position="366"/>
    </location>
</feature>
<dbReference type="SUPFAM" id="SSF50969">
    <property type="entry name" value="YVTN repeat-like/Quinoprotein amine dehydrogenase"/>
    <property type="match status" value="1"/>
</dbReference>
<dbReference type="Proteomes" id="UP000306441">
    <property type="component" value="Unassembled WGS sequence"/>
</dbReference>
<keyword evidence="3" id="KW-1185">Reference proteome</keyword>
<organism evidence="2 3">
    <name type="scientific">Ollibium composti</name>
    <dbReference type="NCBI Taxonomy" id="2675109"/>
    <lineage>
        <taxon>Bacteria</taxon>
        <taxon>Pseudomonadati</taxon>
        <taxon>Pseudomonadota</taxon>
        <taxon>Alphaproteobacteria</taxon>
        <taxon>Hyphomicrobiales</taxon>
        <taxon>Phyllobacteriaceae</taxon>
        <taxon>Ollibium</taxon>
    </lineage>
</organism>
<dbReference type="InterPro" id="IPR006311">
    <property type="entry name" value="TAT_signal"/>
</dbReference>
<comment type="caution">
    <text evidence="2">The sequence shown here is derived from an EMBL/GenBank/DDBJ whole genome shotgun (WGS) entry which is preliminary data.</text>
</comment>
<proteinExistence type="predicted"/>
<evidence type="ECO:0000256" key="1">
    <source>
        <dbReference type="SAM" id="SignalP"/>
    </source>
</evidence>
<name>A0ABY2QAI0_9HYPH</name>
<keyword evidence="1" id="KW-0732">Signal</keyword>
<accession>A0ABY2QAI0</accession>
<dbReference type="Gene3D" id="2.130.10.10">
    <property type="entry name" value="YVTN repeat-like/Quinoprotein amine dehydrogenase"/>
    <property type="match status" value="1"/>
</dbReference>
<sequence>MRTPLIDRRDFLRAAGAGFAAAMAPSAWAATLAADAVFATAFVRRDGSYGAGILSEEGKLLYAVDLPDRGHGMTLDPASRRAIVFPRKPGTLAVAFDHGGKDEPVTIAAPAGRHFYGHGVFSPDGALLYATENDFDAAAGMVGVYDAGDRFRRVGEFATHGVGPHEMVLLGDGRTLAVANGGIETHPDFGKAKLNLATMKPSYVLIDRLTGDLLEKHELPADLHKLSIRHMDIDAQGAVWFSCQYEGATLDRPPLVGKAERGRELQLLDMPEKVLNGLRNYIGAMAANREAGTMAVSSPAGNSYVVFDTASGGIVSAISLTEVCGIAPDRAGFIASSGAGAIVAPHRPAVSEPDYVWDNHMLRITA</sequence>
<evidence type="ECO:0000313" key="2">
    <source>
        <dbReference type="EMBL" id="THF58837.1"/>
    </source>
</evidence>
<reference evidence="2 3" key="1">
    <citation type="submission" date="2019-04" db="EMBL/GenBank/DDBJ databases">
        <title>Mesorhizobium composti sp. nov., isolated from compost.</title>
        <authorList>
            <person name="Lin S.-Y."/>
            <person name="Hameed A."/>
            <person name="Hsieh Y.-T."/>
            <person name="Young C.-C."/>
        </authorList>
    </citation>
    <scope>NUCLEOTIDE SEQUENCE [LARGE SCALE GENOMIC DNA]</scope>
    <source>
        <strain evidence="2 3">CC-YTH430</strain>
    </source>
</reference>
<dbReference type="InterPro" id="IPR015943">
    <property type="entry name" value="WD40/YVTN_repeat-like_dom_sf"/>
</dbReference>
<dbReference type="PIRSF" id="PIRSF028101">
    <property type="entry name" value="UCP028101"/>
    <property type="match status" value="1"/>
</dbReference>
<protein>
    <submittedName>
        <fullName evidence="2">DUF1513 domain-containing protein</fullName>
    </submittedName>
</protein>
<dbReference type="EMBL" id="SSNY01000002">
    <property type="protein sequence ID" value="THF58837.1"/>
    <property type="molecule type" value="Genomic_DNA"/>
</dbReference>
<evidence type="ECO:0000313" key="3">
    <source>
        <dbReference type="Proteomes" id="UP000306441"/>
    </source>
</evidence>
<dbReference type="InterPro" id="IPR011044">
    <property type="entry name" value="Quino_amine_DH_bsu"/>
</dbReference>